<dbReference type="Proteomes" id="UP000199306">
    <property type="component" value="Unassembled WGS sequence"/>
</dbReference>
<dbReference type="Gene3D" id="3.40.720.10">
    <property type="entry name" value="Alkaline Phosphatase, subunit A"/>
    <property type="match status" value="1"/>
</dbReference>
<dbReference type="InterPro" id="IPR017850">
    <property type="entry name" value="Alkaline_phosphatase_core_sf"/>
</dbReference>
<dbReference type="EMBL" id="FOXH01000004">
    <property type="protein sequence ID" value="SFP57938.1"/>
    <property type="molecule type" value="Genomic_DNA"/>
</dbReference>
<dbReference type="GO" id="GO:0003824">
    <property type="term" value="F:catalytic activity"/>
    <property type="evidence" value="ECO:0007669"/>
    <property type="project" value="InterPro"/>
</dbReference>
<organism evidence="2 3">
    <name type="scientific">Pseudarcicella hirudinis</name>
    <dbReference type="NCBI Taxonomy" id="1079859"/>
    <lineage>
        <taxon>Bacteria</taxon>
        <taxon>Pseudomonadati</taxon>
        <taxon>Bacteroidota</taxon>
        <taxon>Cytophagia</taxon>
        <taxon>Cytophagales</taxon>
        <taxon>Flectobacillaceae</taxon>
        <taxon>Pseudarcicella</taxon>
    </lineage>
</organism>
<dbReference type="InterPro" id="IPR006124">
    <property type="entry name" value="Metalloenzyme"/>
</dbReference>
<dbReference type="Pfam" id="PF01676">
    <property type="entry name" value="Metalloenzyme"/>
    <property type="match status" value="1"/>
</dbReference>
<feature type="domain" description="Metalloenzyme" evidence="1">
    <location>
        <begin position="229"/>
        <end position="353"/>
    </location>
</feature>
<dbReference type="AlphaFoldDB" id="A0A1I5RHC0"/>
<evidence type="ECO:0000259" key="1">
    <source>
        <dbReference type="Pfam" id="PF01676"/>
    </source>
</evidence>
<gene>
    <name evidence="2" type="ORF">SAMN04515674_10478</name>
</gene>
<evidence type="ECO:0000313" key="2">
    <source>
        <dbReference type="EMBL" id="SFP57938.1"/>
    </source>
</evidence>
<proteinExistence type="predicted"/>
<protein>
    <submittedName>
        <fullName evidence="2">Metalloenzyme superfamily protein</fullName>
    </submittedName>
</protein>
<evidence type="ECO:0000313" key="3">
    <source>
        <dbReference type="Proteomes" id="UP000199306"/>
    </source>
</evidence>
<dbReference type="GO" id="GO:0046872">
    <property type="term" value="F:metal ion binding"/>
    <property type="evidence" value="ECO:0007669"/>
    <property type="project" value="InterPro"/>
</dbReference>
<reference evidence="2 3" key="1">
    <citation type="submission" date="2016-10" db="EMBL/GenBank/DDBJ databases">
        <authorList>
            <person name="de Groot N.N."/>
        </authorList>
    </citation>
    <scope>NUCLEOTIDE SEQUENCE [LARGE SCALE GENOMIC DNA]</scope>
    <source>
        <strain evidence="3">E92,LMG 26720,CCM 7988</strain>
    </source>
</reference>
<name>A0A1I5RHC0_9BACT</name>
<dbReference type="SUPFAM" id="SSF53649">
    <property type="entry name" value="Alkaline phosphatase-like"/>
    <property type="match status" value="1"/>
</dbReference>
<keyword evidence="3" id="KW-1185">Reference proteome</keyword>
<sequence>MNKARYIPPNMKKALFTLILAFILFTGFGQEQRKTENVFLITTDGFRWKEVFGGIDSTLLNDGQYTKDAKSLKQKYWSDTLELRRSKLLPFFWKTIASKGQLHGNRDLGSLVNVTNQQWFSYPGYNEILAGFSDDEKINSNDKIDNPNTTVLEFLNQQKELKGRIAAFSTWDCFPFIINEKRTGIPVNSGKELVEGKLSPKEELLNEIQTQVPNQIADRHDFVTYHLAKEYVKNKHPKVLFLAFDETDDYAHAGNYEGYLQAAQNFDTFLKDLWDLVQSDPQYKDKTTFIITSDHGRGIKPKSKWTDHGYKTAYSDQIWFATMGPDTKALGEIKTSEQLYQNQIAKTLAAFLGFDYKSNKTVGDKIELVLKK</sequence>
<dbReference type="STRING" id="1079859.SAMN04515674_10478"/>
<accession>A0A1I5RHC0</accession>